<dbReference type="PANTHER" id="PTHR43823:SF3">
    <property type="entry name" value="MULTIDRUG EXPORT PROTEIN MEPA"/>
    <property type="match status" value="1"/>
</dbReference>
<dbReference type="InterPro" id="IPR051327">
    <property type="entry name" value="MATE_MepA_subfamily"/>
</dbReference>
<name>A0ABV1HV16_9FIRM</name>
<keyword evidence="8 10" id="KW-0472">Membrane</keyword>
<keyword evidence="7 10" id="KW-1133">Transmembrane helix</keyword>
<feature type="transmembrane region" description="Helical" evidence="10">
    <location>
        <begin position="56"/>
        <end position="81"/>
    </location>
</feature>
<evidence type="ECO:0000256" key="5">
    <source>
        <dbReference type="ARBA" id="ARBA00022475"/>
    </source>
</evidence>
<evidence type="ECO:0000256" key="6">
    <source>
        <dbReference type="ARBA" id="ARBA00022692"/>
    </source>
</evidence>
<evidence type="ECO:0000256" key="8">
    <source>
        <dbReference type="ARBA" id="ARBA00023136"/>
    </source>
</evidence>
<dbReference type="InterPro" id="IPR045070">
    <property type="entry name" value="MATE_MepA-like"/>
</dbReference>
<feature type="transmembrane region" description="Helical" evidence="10">
    <location>
        <begin position="192"/>
        <end position="216"/>
    </location>
</feature>
<organism evidence="11 12">
    <name type="scientific">Ruminococcoides intestinihominis</name>
    <dbReference type="NCBI Taxonomy" id="3133161"/>
    <lineage>
        <taxon>Bacteria</taxon>
        <taxon>Bacillati</taxon>
        <taxon>Bacillota</taxon>
        <taxon>Clostridia</taxon>
        <taxon>Eubacteriales</taxon>
        <taxon>Oscillospiraceae</taxon>
        <taxon>Ruminococcoides</taxon>
    </lineage>
</organism>
<comment type="subcellular location">
    <subcellularLocation>
        <location evidence="1">Cell membrane</location>
        <topology evidence="1">Multi-pass membrane protein</topology>
    </subcellularLocation>
</comment>
<dbReference type="CDD" id="cd13143">
    <property type="entry name" value="MATE_MepA_like"/>
    <property type="match status" value="1"/>
</dbReference>
<reference evidence="11 12" key="1">
    <citation type="submission" date="2024-03" db="EMBL/GenBank/DDBJ databases">
        <title>Human intestinal bacterial collection.</title>
        <authorList>
            <person name="Pauvert C."/>
            <person name="Hitch T.C.A."/>
            <person name="Clavel T."/>
        </authorList>
    </citation>
    <scope>NUCLEOTIDE SEQUENCE [LARGE SCALE GENOMIC DNA]</scope>
    <source>
        <strain evidence="11 12">CLA-AP-H18</strain>
    </source>
</reference>
<feature type="transmembrane region" description="Helical" evidence="10">
    <location>
        <begin position="93"/>
        <end position="116"/>
    </location>
</feature>
<evidence type="ECO:0000256" key="2">
    <source>
        <dbReference type="ARBA" id="ARBA00008417"/>
    </source>
</evidence>
<feature type="transmembrane region" description="Helical" evidence="10">
    <location>
        <begin position="136"/>
        <end position="158"/>
    </location>
</feature>
<protein>
    <recommendedName>
        <fullName evidence="3">Multidrug export protein MepA</fullName>
    </recommendedName>
</protein>
<dbReference type="Proteomes" id="UP001478133">
    <property type="component" value="Unassembled WGS sequence"/>
</dbReference>
<evidence type="ECO:0000256" key="10">
    <source>
        <dbReference type="SAM" id="Phobius"/>
    </source>
</evidence>
<evidence type="ECO:0000256" key="7">
    <source>
        <dbReference type="ARBA" id="ARBA00022989"/>
    </source>
</evidence>
<feature type="transmembrane region" description="Helical" evidence="10">
    <location>
        <begin position="237"/>
        <end position="258"/>
    </location>
</feature>
<keyword evidence="9" id="KW-0046">Antibiotic resistance</keyword>
<evidence type="ECO:0000256" key="9">
    <source>
        <dbReference type="ARBA" id="ARBA00023251"/>
    </source>
</evidence>
<comment type="caution">
    <text evidence="11">The sequence shown here is derived from an EMBL/GenBank/DDBJ whole genome shotgun (WGS) entry which is preliminary data.</text>
</comment>
<keyword evidence="12" id="KW-1185">Reference proteome</keyword>
<keyword evidence="5" id="KW-1003">Cell membrane</keyword>
<dbReference type="EMBL" id="JBBMFI010000033">
    <property type="protein sequence ID" value="MEQ2566166.1"/>
    <property type="molecule type" value="Genomic_DNA"/>
</dbReference>
<dbReference type="PANTHER" id="PTHR43823">
    <property type="entry name" value="SPORULATION PROTEIN YKVU"/>
    <property type="match status" value="1"/>
</dbReference>
<keyword evidence="4" id="KW-0813">Transport</keyword>
<feature type="transmembrane region" description="Helical" evidence="10">
    <location>
        <begin position="416"/>
        <end position="437"/>
    </location>
</feature>
<dbReference type="Pfam" id="PF01554">
    <property type="entry name" value="MatE"/>
    <property type="match status" value="2"/>
</dbReference>
<feature type="transmembrane region" description="Helical" evidence="10">
    <location>
        <begin position="320"/>
        <end position="341"/>
    </location>
</feature>
<feature type="transmembrane region" description="Helical" evidence="10">
    <location>
        <begin position="16"/>
        <end position="36"/>
    </location>
</feature>
<feature type="transmembrane region" description="Helical" evidence="10">
    <location>
        <begin position="389"/>
        <end position="410"/>
    </location>
</feature>
<feature type="transmembrane region" description="Helical" evidence="10">
    <location>
        <begin position="165"/>
        <end position="186"/>
    </location>
</feature>
<proteinExistence type="inferred from homology"/>
<evidence type="ECO:0000256" key="4">
    <source>
        <dbReference type="ARBA" id="ARBA00022448"/>
    </source>
</evidence>
<evidence type="ECO:0000313" key="11">
    <source>
        <dbReference type="EMBL" id="MEQ2566166.1"/>
    </source>
</evidence>
<evidence type="ECO:0000256" key="3">
    <source>
        <dbReference type="ARBA" id="ARBA00022106"/>
    </source>
</evidence>
<gene>
    <name evidence="11" type="ORF">ABFO16_07925</name>
</gene>
<accession>A0ABV1HV16</accession>
<dbReference type="InterPro" id="IPR002528">
    <property type="entry name" value="MATE_fam"/>
</dbReference>
<feature type="transmembrane region" description="Helical" evidence="10">
    <location>
        <begin position="278"/>
        <end position="299"/>
    </location>
</feature>
<dbReference type="PIRSF" id="PIRSF006603">
    <property type="entry name" value="DinF"/>
    <property type="match status" value="1"/>
</dbReference>
<evidence type="ECO:0000313" key="12">
    <source>
        <dbReference type="Proteomes" id="UP001478133"/>
    </source>
</evidence>
<feature type="transmembrane region" description="Helical" evidence="10">
    <location>
        <begin position="361"/>
        <end position="382"/>
    </location>
</feature>
<keyword evidence="6 10" id="KW-0812">Transmembrane</keyword>
<dbReference type="InterPro" id="IPR048279">
    <property type="entry name" value="MdtK-like"/>
</dbReference>
<sequence length="448" mass="48494">MKNKIKLSDHFNFKRLISFTLPSILMMILTSIYGVVDGFFVSNFVGKTSFAAVNFIMPFLMVVGAMGFMFGTGGSALIAKTMGEGNDKKANKIFSLLVCATIVSGIVISIISNIFLRQIASFLGAEGTMLENCVKYGRVLLISLPFLMLQYAFGSLVVTAEKPKLGLALTVTAGVMNMVGDALFIAVFKWGIVGAALATALGEIFGGIVPLIYFAGKNSSRLKLCKPSWDFKSLIRICTNGSSELMSNISMSLVGMLYNAQLMKYAGEDGISAYGTIMYVNFIFLAVFIGYSTGIAPITSYHYGADNKKELNNILKRSSVIIGIVAIAMFGISEFLANPLASGFVGYDKELLAMTTHAFRIYGIAFLFSGISIFGSAFFTALNDGLTSATIAFLRTLLFQCSSVLIMPIFFGLDGIWFSIIVAETLSVAVTITFLAIKNKKFGYWGKF</sequence>
<comment type="similarity">
    <text evidence="2">Belongs to the multi antimicrobial extrusion (MATE) (TC 2.A.66.1) family. MepA subfamily.</text>
</comment>
<dbReference type="RefSeq" id="WP_211148046.1">
    <property type="nucleotide sequence ID" value="NZ_JBBMEY010000035.1"/>
</dbReference>
<evidence type="ECO:0000256" key="1">
    <source>
        <dbReference type="ARBA" id="ARBA00004651"/>
    </source>
</evidence>